<dbReference type="EMBL" id="JACYTN010000024">
    <property type="protein sequence ID" value="MBD8500557.1"/>
    <property type="molecule type" value="Genomic_DNA"/>
</dbReference>
<proteinExistence type="predicted"/>
<evidence type="ECO:0000313" key="2">
    <source>
        <dbReference type="EMBL" id="MBD8500557.1"/>
    </source>
</evidence>
<name>A0ABR9B553_9BACL</name>
<evidence type="ECO:0000256" key="1">
    <source>
        <dbReference type="SAM" id="MobiDB-lite"/>
    </source>
</evidence>
<keyword evidence="3" id="KW-1185">Reference proteome</keyword>
<protein>
    <submittedName>
        <fullName evidence="2">Spore protein</fullName>
    </submittedName>
</protein>
<dbReference type="Proteomes" id="UP000634529">
    <property type="component" value="Unassembled WGS sequence"/>
</dbReference>
<gene>
    <name evidence="2" type="ORF">IFO66_19925</name>
</gene>
<dbReference type="RefSeq" id="WP_192026839.1">
    <property type="nucleotide sequence ID" value="NZ_JACYTN010000024.1"/>
</dbReference>
<sequence length="40" mass="4370">MSEDSKAQQQQDKENQARKSRAGGNVGIDKKLNGPNRPST</sequence>
<reference evidence="2 3" key="1">
    <citation type="submission" date="2020-09" db="EMBL/GenBank/DDBJ databases">
        <title>Paenibacillus sp. CAU 1523 isolated from sand of Haeundae Beach.</title>
        <authorList>
            <person name="Kim W."/>
        </authorList>
    </citation>
    <scope>NUCLEOTIDE SEQUENCE [LARGE SCALE GENOMIC DNA]</scope>
    <source>
        <strain evidence="2 3">CAU 1523</strain>
    </source>
</reference>
<feature type="compositionally biased region" description="Basic and acidic residues" evidence="1">
    <location>
        <begin position="1"/>
        <end position="17"/>
    </location>
</feature>
<accession>A0ABR9B553</accession>
<evidence type="ECO:0000313" key="3">
    <source>
        <dbReference type="Proteomes" id="UP000634529"/>
    </source>
</evidence>
<feature type="region of interest" description="Disordered" evidence="1">
    <location>
        <begin position="1"/>
        <end position="40"/>
    </location>
</feature>
<organism evidence="2 3">
    <name type="scientific">Paenibacillus arenosi</name>
    <dbReference type="NCBI Taxonomy" id="2774142"/>
    <lineage>
        <taxon>Bacteria</taxon>
        <taxon>Bacillati</taxon>
        <taxon>Bacillota</taxon>
        <taxon>Bacilli</taxon>
        <taxon>Bacillales</taxon>
        <taxon>Paenibacillaceae</taxon>
        <taxon>Paenibacillus</taxon>
    </lineage>
</organism>
<comment type="caution">
    <text evidence="2">The sequence shown here is derived from an EMBL/GenBank/DDBJ whole genome shotgun (WGS) entry which is preliminary data.</text>
</comment>